<dbReference type="PANTHER" id="PTHR43390">
    <property type="entry name" value="SIGNAL PEPTIDASE I"/>
    <property type="match status" value="1"/>
</dbReference>
<dbReference type="InterPro" id="IPR019758">
    <property type="entry name" value="Pept_S26A_signal_pept_1_CS"/>
</dbReference>
<evidence type="ECO:0000256" key="7">
    <source>
        <dbReference type="RuleBase" id="RU362042"/>
    </source>
</evidence>
<dbReference type="Pfam" id="PF10502">
    <property type="entry name" value="Peptidase_S26"/>
    <property type="match status" value="1"/>
</dbReference>
<evidence type="ECO:0000259" key="8">
    <source>
        <dbReference type="Pfam" id="PF10502"/>
    </source>
</evidence>
<dbReference type="AlphaFoldDB" id="A0A0S6U1Z4"/>
<dbReference type="PROSITE" id="PS00760">
    <property type="entry name" value="SPASE_I_2"/>
    <property type="match status" value="1"/>
</dbReference>
<dbReference type="Gene3D" id="2.10.109.10">
    <property type="entry name" value="Umud Fragment, subunit A"/>
    <property type="match status" value="1"/>
</dbReference>
<accession>A0A0S6U1Z4</accession>
<dbReference type="PRINTS" id="PR00727">
    <property type="entry name" value="LEADERPTASE"/>
</dbReference>
<comment type="catalytic activity">
    <reaction evidence="1 7">
        <text>Cleavage of hydrophobic, N-terminal signal or leader sequences from secreted and periplasmic proteins.</text>
        <dbReference type="EC" id="3.4.21.89"/>
    </reaction>
</comment>
<reference evidence="9" key="1">
    <citation type="submission" date="2013-10" db="EMBL/GenBank/DDBJ databases">
        <title>Draft genome sequence of Clostridium botulinum type B strain Osaka05.</title>
        <authorList>
            <person name="Sakaguchi Y."/>
            <person name="Hosomi K."/>
            <person name="Uchiyama J."/>
            <person name="Ogura Y."/>
            <person name="Sakaguchi M."/>
            <person name="Kohda T."/>
            <person name="Mukamoto M."/>
            <person name="Misawa N."/>
            <person name="Matsuzaki S."/>
            <person name="Hayashi T."/>
            <person name="Kozaki S."/>
        </authorList>
    </citation>
    <scope>NUCLEOTIDE SEQUENCE</scope>
    <source>
        <strain evidence="9">Osaka05</strain>
    </source>
</reference>
<dbReference type="Proteomes" id="UP000054164">
    <property type="component" value="Unassembled WGS sequence"/>
</dbReference>
<dbReference type="PANTHER" id="PTHR43390:SF1">
    <property type="entry name" value="CHLOROPLAST PROCESSING PEPTIDASE"/>
    <property type="match status" value="1"/>
</dbReference>
<comment type="subcellular location">
    <subcellularLocation>
        <location evidence="2">Cell membrane</location>
        <topology evidence="2">Single-pass type II membrane protein</topology>
    </subcellularLocation>
    <subcellularLocation>
        <location evidence="7">Membrane</location>
        <topology evidence="7">Single-pass type II membrane protein</topology>
    </subcellularLocation>
</comment>
<dbReference type="SUPFAM" id="SSF51306">
    <property type="entry name" value="LexA/Signal peptidase"/>
    <property type="match status" value="1"/>
</dbReference>
<dbReference type="InterPro" id="IPR019533">
    <property type="entry name" value="Peptidase_S26"/>
</dbReference>
<dbReference type="GO" id="GO:0005886">
    <property type="term" value="C:plasma membrane"/>
    <property type="evidence" value="ECO:0007669"/>
    <property type="project" value="UniProtKB-SubCell"/>
</dbReference>
<evidence type="ECO:0000256" key="2">
    <source>
        <dbReference type="ARBA" id="ARBA00004401"/>
    </source>
</evidence>
<organism evidence="9">
    <name type="scientific">Clostridium botulinum B str. Osaka05</name>
    <dbReference type="NCBI Taxonomy" id="1407017"/>
    <lineage>
        <taxon>Bacteria</taxon>
        <taxon>Bacillati</taxon>
        <taxon>Bacillota</taxon>
        <taxon>Clostridia</taxon>
        <taxon>Eubacteriales</taxon>
        <taxon>Clostridiaceae</taxon>
        <taxon>Clostridium</taxon>
    </lineage>
</organism>
<evidence type="ECO:0000256" key="6">
    <source>
        <dbReference type="PIRSR" id="PIRSR600223-1"/>
    </source>
</evidence>
<gene>
    <name evidence="9" type="ORF">CBO05C_0761</name>
</gene>
<name>A0A0S6U1Z4_CLOBO</name>
<dbReference type="GO" id="GO:0006465">
    <property type="term" value="P:signal peptide processing"/>
    <property type="evidence" value="ECO:0007669"/>
    <property type="project" value="InterPro"/>
</dbReference>
<keyword evidence="5 7" id="KW-0378">Hydrolase</keyword>
<evidence type="ECO:0000313" key="9">
    <source>
        <dbReference type="EMBL" id="GAE01071.1"/>
    </source>
</evidence>
<dbReference type="PROSITE" id="PS00761">
    <property type="entry name" value="SPASE_I_3"/>
    <property type="match status" value="1"/>
</dbReference>
<keyword evidence="7" id="KW-0645">Protease</keyword>
<dbReference type="InterPro" id="IPR019757">
    <property type="entry name" value="Pept_S26A_signal_pept_1_Lys-AS"/>
</dbReference>
<evidence type="ECO:0000256" key="4">
    <source>
        <dbReference type="ARBA" id="ARBA00013208"/>
    </source>
</evidence>
<dbReference type="EMBL" id="DF384213">
    <property type="protein sequence ID" value="GAE01071.1"/>
    <property type="molecule type" value="Genomic_DNA"/>
</dbReference>
<evidence type="ECO:0000256" key="5">
    <source>
        <dbReference type="ARBA" id="ARBA00022801"/>
    </source>
</evidence>
<dbReference type="NCBIfam" id="TIGR02227">
    <property type="entry name" value="sigpep_I_bact"/>
    <property type="match status" value="1"/>
</dbReference>
<dbReference type="InterPro" id="IPR000223">
    <property type="entry name" value="Pept_S26A_signal_pept_1"/>
</dbReference>
<comment type="similarity">
    <text evidence="3 7">Belongs to the peptidase S26 family.</text>
</comment>
<dbReference type="RefSeq" id="WP_030033545.1">
    <property type="nucleotide sequence ID" value="NZ_DF384213.1"/>
</dbReference>
<protein>
    <recommendedName>
        <fullName evidence="4 7">Signal peptidase I</fullName>
        <ecNumber evidence="4 7">3.4.21.89</ecNumber>
    </recommendedName>
</protein>
<evidence type="ECO:0000256" key="3">
    <source>
        <dbReference type="ARBA" id="ARBA00009370"/>
    </source>
</evidence>
<dbReference type="GO" id="GO:0009003">
    <property type="term" value="F:signal peptidase activity"/>
    <property type="evidence" value="ECO:0007669"/>
    <property type="project" value="UniProtKB-EC"/>
</dbReference>
<feature type="domain" description="Peptidase S26" evidence="8">
    <location>
        <begin position="11"/>
        <end position="192"/>
    </location>
</feature>
<sequence length="202" mass="23166">MDKKKVIKEIKSWIFSILGAILIAGLVNSKVFAKVQVQQSSMENTLFTNQQLIVDKLSYNFVEPKKGDIIIFHENKEKGTIAEDTLEMVDNIISKFNNNKTDIEEDDRLIKRVIGVPGDEVDIKDGYLYLNGKKLEETYANGETISREFKLPIKIPENKLFVLGDNRMVSKDSRMFGLIDYKQVEGKAIYRVYPFNHVGKVK</sequence>
<evidence type="ECO:0000256" key="1">
    <source>
        <dbReference type="ARBA" id="ARBA00000677"/>
    </source>
</evidence>
<feature type="active site" evidence="6">
    <location>
        <position position="111"/>
    </location>
</feature>
<dbReference type="InterPro" id="IPR036286">
    <property type="entry name" value="LexA/Signal_pep-like_sf"/>
</dbReference>
<dbReference type="EC" id="3.4.21.89" evidence="4 7"/>
<dbReference type="GO" id="GO:0004252">
    <property type="term" value="F:serine-type endopeptidase activity"/>
    <property type="evidence" value="ECO:0007669"/>
    <property type="project" value="InterPro"/>
</dbReference>
<dbReference type="HOGENOM" id="CLU_028723_5_1_9"/>
<proteinExistence type="inferred from homology"/>
<feature type="active site" evidence="6">
    <location>
        <position position="41"/>
    </location>
</feature>
<dbReference type="CDD" id="cd06530">
    <property type="entry name" value="S26_SPase_I"/>
    <property type="match status" value="1"/>
</dbReference>